<keyword evidence="3" id="KW-1185">Reference proteome</keyword>
<keyword evidence="1" id="KW-1133">Transmembrane helix</keyword>
<protein>
    <submittedName>
        <fullName evidence="2">Uncharacterized protein</fullName>
    </submittedName>
</protein>
<dbReference type="RefSeq" id="WP_169749005.1">
    <property type="nucleotide sequence ID" value="NZ_CP007142.1"/>
</dbReference>
<evidence type="ECO:0000256" key="1">
    <source>
        <dbReference type="SAM" id="Phobius"/>
    </source>
</evidence>
<dbReference type="Proteomes" id="UP000032266">
    <property type="component" value="Chromosome"/>
</dbReference>
<evidence type="ECO:0000313" key="3">
    <source>
        <dbReference type="Proteomes" id="UP000032266"/>
    </source>
</evidence>
<sequence>MFLTALFSIMVMFVWLLIILGSDRENKYFGLKAGRLFQWGLPTAVVMAISIELLHFYF</sequence>
<gene>
    <name evidence="2" type="ORF">YC6258_04705</name>
</gene>
<organism evidence="2 3">
    <name type="scientific">Gynuella sunshinyii YC6258</name>
    <dbReference type="NCBI Taxonomy" id="1445510"/>
    <lineage>
        <taxon>Bacteria</taxon>
        <taxon>Pseudomonadati</taxon>
        <taxon>Pseudomonadota</taxon>
        <taxon>Gammaproteobacteria</taxon>
        <taxon>Oceanospirillales</taxon>
        <taxon>Saccharospirillaceae</taxon>
        <taxon>Gynuella</taxon>
    </lineage>
</organism>
<reference evidence="2 3" key="1">
    <citation type="submission" date="2014-01" db="EMBL/GenBank/DDBJ databases">
        <title>Full genme sequencing of cellulolytic bacterium Gynuella sunshinyii YC6258T gen. nov., sp. nov.</title>
        <authorList>
            <person name="Khan H."/>
            <person name="Chung E.J."/>
            <person name="Chung Y.R."/>
        </authorList>
    </citation>
    <scope>NUCLEOTIDE SEQUENCE [LARGE SCALE GENOMIC DNA]</scope>
    <source>
        <strain evidence="2 3">YC6258</strain>
    </source>
</reference>
<keyword evidence="1" id="KW-0812">Transmembrane</keyword>
<dbReference type="STRING" id="1445510.YC6258_04705"/>
<accession>A0A0C5VQA1</accession>
<dbReference type="HOGENOM" id="CLU_2973107_0_0_6"/>
<proteinExistence type="predicted"/>
<name>A0A0C5VQA1_9GAMM</name>
<feature type="transmembrane region" description="Helical" evidence="1">
    <location>
        <begin position="36"/>
        <end position="57"/>
    </location>
</feature>
<feature type="transmembrane region" description="Helical" evidence="1">
    <location>
        <begin position="6"/>
        <end position="24"/>
    </location>
</feature>
<dbReference type="AlphaFoldDB" id="A0A0C5VQA1"/>
<evidence type="ECO:0000313" key="2">
    <source>
        <dbReference type="EMBL" id="AJQ96737.1"/>
    </source>
</evidence>
<keyword evidence="1" id="KW-0472">Membrane</keyword>
<dbReference type="KEGG" id="gsn:YC6258_04705"/>
<dbReference type="EMBL" id="CP007142">
    <property type="protein sequence ID" value="AJQ96737.1"/>
    <property type="molecule type" value="Genomic_DNA"/>
</dbReference>